<dbReference type="PROSITE" id="PS00519">
    <property type="entry name" value="HTH_ASNC_1"/>
    <property type="match status" value="1"/>
</dbReference>
<dbReference type="EMBL" id="BAAANF010000022">
    <property type="protein sequence ID" value="GAA1709580.1"/>
    <property type="molecule type" value="Genomic_DNA"/>
</dbReference>
<evidence type="ECO:0000313" key="5">
    <source>
        <dbReference type="EMBL" id="GAA1709580.1"/>
    </source>
</evidence>
<dbReference type="PANTHER" id="PTHR30154">
    <property type="entry name" value="LEUCINE-RESPONSIVE REGULATORY PROTEIN"/>
    <property type="match status" value="1"/>
</dbReference>
<dbReference type="InterPro" id="IPR019885">
    <property type="entry name" value="Tscrpt_reg_HTH_AsnC-type_CS"/>
</dbReference>
<protein>
    <submittedName>
        <fullName evidence="5">Lrp/AsnC family transcriptional regulator</fullName>
    </submittedName>
</protein>
<dbReference type="RefSeq" id="WP_344161052.1">
    <property type="nucleotide sequence ID" value="NZ_BAAANF010000022.1"/>
</dbReference>
<sequence length="160" mass="17612">MPVRTGHPDKNQGLLDETSKAIIEQLQVDGRRSYAAIGKAVGLSEAAVRQRVQRLTDAGVMQVVAVTDPLELGFDRQAMIGIKAEGALEPIAEQLAAMDEVEYVVITAGSFDLLIEVLCESDEHLLQVLSERVRQIEGVKSTESFVYLKLVKQTYSWGVR</sequence>
<evidence type="ECO:0000256" key="1">
    <source>
        <dbReference type="ARBA" id="ARBA00023015"/>
    </source>
</evidence>
<keyword evidence="2" id="KW-0238">DNA-binding</keyword>
<dbReference type="PANTHER" id="PTHR30154:SF34">
    <property type="entry name" value="TRANSCRIPTIONAL REGULATOR AZLB"/>
    <property type="match status" value="1"/>
</dbReference>
<keyword evidence="1" id="KW-0805">Transcription regulation</keyword>
<gene>
    <name evidence="5" type="ORF">GCM10009745_66860</name>
</gene>
<dbReference type="InterPro" id="IPR011991">
    <property type="entry name" value="ArsR-like_HTH"/>
</dbReference>
<dbReference type="Gene3D" id="1.10.10.10">
    <property type="entry name" value="Winged helix-like DNA-binding domain superfamily/Winged helix DNA-binding domain"/>
    <property type="match status" value="1"/>
</dbReference>
<name>A0ABN2IQ64_9ACTN</name>
<dbReference type="Pfam" id="PF22482">
    <property type="entry name" value="AsnC_trans_reg_3"/>
    <property type="match status" value="1"/>
</dbReference>
<evidence type="ECO:0000313" key="6">
    <source>
        <dbReference type="Proteomes" id="UP001500280"/>
    </source>
</evidence>
<dbReference type="Gene3D" id="3.30.70.920">
    <property type="match status" value="1"/>
</dbReference>
<organism evidence="5 6">
    <name type="scientific">Kribbella yunnanensis</name>
    <dbReference type="NCBI Taxonomy" id="190194"/>
    <lineage>
        <taxon>Bacteria</taxon>
        <taxon>Bacillati</taxon>
        <taxon>Actinomycetota</taxon>
        <taxon>Actinomycetes</taxon>
        <taxon>Propionibacteriales</taxon>
        <taxon>Kribbellaceae</taxon>
        <taxon>Kribbella</taxon>
    </lineage>
</organism>
<dbReference type="InterPro" id="IPR036388">
    <property type="entry name" value="WH-like_DNA-bd_sf"/>
</dbReference>
<dbReference type="CDD" id="cd00090">
    <property type="entry name" value="HTH_ARSR"/>
    <property type="match status" value="1"/>
</dbReference>
<dbReference type="PROSITE" id="PS50956">
    <property type="entry name" value="HTH_ASNC_2"/>
    <property type="match status" value="1"/>
</dbReference>
<dbReference type="PRINTS" id="PR00033">
    <property type="entry name" value="HTHASNC"/>
</dbReference>
<dbReference type="SUPFAM" id="SSF54909">
    <property type="entry name" value="Dimeric alpha+beta barrel"/>
    <property type="match status" value="1"/>
</dbReference>
<feature type="domain" description="HTH asnC-type" evidence="4">
    <location>
        <begin position="15"/>
        <end position="75"/>
    </location>
</feature>
<dbReference type="InterPro" id="IPR036390">
    <property type="entry name" value="WH_DNA-bd_sf"/>
</dbReference>
<keyword evidence="6" id="KW-1185">Reference proteome</keyword>
<dbReference type="InterPro" id="IPR019888">
    <property type="entry name" value="Tscrpt_reg_AsnC-like"/>
</dbReference>
<dbReference type="InterPro" id="IPR000485">
    <property type="entry name" value="AsnC-type_HTH_dom"/>
</dbReference>
<dbReference type="SUPFAM" id="SSF46785">
    <property type="entry name" value="Winged helix' DNA-binding domain"/>
    <property type="match status" value="1"/>
</dbReference>
<accession>A0ABN2IQ64</accession>
<dbReference type="InterPro" id="IPR011008">
    <property type="entry name" value="Dimeric_a/b-barrel"/>
</dbReference>
<dbReference type="SMART" id="SM00344">
    <property type="entry name" value="HTH_ASNC"/>
    <property type="match status" value="1"/>
</dbReference>
<dbReference type="InterPro" id="IPR054609">
    <property type="entry name" value="PF0864-like_C"/>
</dbReference>
<evidence type="ECO:0000259" key="4">
    <source>
        <dbReference type="PROSITE" id="PS50956"/>
    </source>
</evidence>
<keyword evidence="3" id="KW-0804">Transcription</keyword>
<dbReference type="Proteomes" id="UP001500280">
    <property type="component" value="Unassembled WGS sequence"/>
</dbReference>
<reference evidence="5 6" key="1">
    <citation type="journal article" date="2019" name="Int. J. Syst. Evol. Microbiol.">
        <title>The Global Catalogue of Microorganisms (GCM) 10K type strain sequencing project: providing services to taxonomists for standard genome sequencing and annotation.</title>
        <authorList>
            <consortium name="The Broad Institute Genomics Platform"/>
            <consortium name="The Broad Institute Genome Sequencing Center for Infectious Disease"/>
            <person name="Wu L."/>
            <person name="Ma J."/>
        </authorList>
    </citation>
    <scope>NUCLEOTIDE SEQUENCE [LARGE SCALE GENOMIC DNA]</scope>
    <source>
        <strain evidence="5 6">JCM 14307</strain>
    </source>
</reference>
<proteinExistence type="predicted"/>
<comment type="caution">
    <text evidence="5">The sequence shown here is derived from an EMBL/GenBank/DDBJ whole genome shotgun (WGS) entry which is preliminary data.</text>
</comment>
<evidence type="ECO:0000256" key="3">
    <source>
        <dbReference type="ARBA" id="ARBA00023163"/>
    </source>
</evidence>
<dbReference type="Pfam" id="PF13404">
    <property type="entry name" value="HTH_AsnC-type"/>
    <property type="match status" value="1"/>
</dbReference>
<evidence type="ECO:0000256" key="2">
    <source>
        <dbReference type="ARBA" id="ARBA00023125"/>
    </source>
</evidence>